<organism evidence="1 2">
    <name type="scientific">Heyndrickxia coagulans</name>
    <name type="common">Weizmannia coagulans</name>
    <dbReference type="NCBI Taxonomy" id="1398"/>
    <lineage>
        <taxon>Bacteria</taxon>
        <taxon>Bacillati</taxon>
        <taxon>Bacillota</taxon>
        <taxon>Bacilli</taxon>
        <taxon>Bacillales</taxon>
        <taxon>Bacillaceae</taxon>
        <taxon>Heyndrickxia</taxon>
    </lineage>
</organism>
<evidence type="ECO:0000313" key="1">
    <source>
        <dbReference type="EMBL" id="KYC66044.1"/>
    </source>
</evidence>
<dbReference type="EMBL" id="LQYI01000083">
    <property type="protein sequence ID" value="KYC66044.1"/>
    <property type="molecule type" value="Genomic_DNA"/>
</dbReference>
<gene>
    <name evidence="1" type="ORF">B4099_0008</name>
</gene>
<evidence type="ECO:0000313" key="2">
    <source>
        <dbReference type="Proteomes" id="UP000075304"/>
    </source>
</evidence>
<dbReference type="AlphaFoldDB" id="A0A150KAY0"/>
<reference evidence="1 2" key="1">
    <citation type="submission" date="2016-01" db="EMBL/GenBank/DDBJ databases">
        <title>Genome Sequences of Twelve Sporeforming Bacillus Species Isolated from Foods.</title>
        <authorList>
            <person name="Berendsen E.M."/>
            <person name="Wells-Bennik M.H."/>
            <person name="Krawcyk A.O."/>
            <person name="De Jong A."/>
            <person name="Holsappel S."/>
            <person name="Eijlander R.T."/>
            <person name="Kuipers O.P."/>
        </authorList>
    </citation>
    <scope>NUCLEOTIDE SEQUENCE [LARGE SCALE GENOMIC DNA]</scope>
    <source>
        <strain evidence="1 2">B4099</strain>
    </source>
</reference>
<name>A0A150KAY0_HEYCO</name>
<dbReference type="Proteomes" id="UP000075304">
    <property type="component" value="Unassembled WGS sequence"/>
</dbReference>
<comment type="caution">
    <text evidence="1">The sequence shown here is derived from an EMBL/GenBank/DDBJ whole genome shotgun (WGS) entry which is preliminary data.</text>
</comment>
<accession>A0A150KAY0</accession>
<sequence length="39" mass="4439">MRDKSCPGGPGNERRPDFYPAGPLWHGRYFLNPALIRPV</sequence>
<proteinExistence type="predicted"/>
<protein>
    <submittedName>
        <fullName evidence="1">Uncharacterized protein</fullName>
    </submittedName>
</protein>